<proteinExistence type="predicted"/>
<evidence type="ECO:0000259" key="2">
    <source>
        <dbReference type="PROSITE" id="PS50093"/>
    </source>
</evidence>
<dbReference type="InterPro" id="IPR000601">
    <property type="entry name" value="PKD_dom"/>
</dbReference>
<evidence type="ECO:0000313" key="3">
    <source>
        <dbReference type="EMBL" id="MBK0404855.1"/>
    </source>
</evidence>
<organism evidence="3 4">
    <name type="scientific">Adhaeribacter terrigena</name>
    <dbReference type="NCBI Taxonomy" id="2793070"/>
    <lineage>
        <taxon>Bacteria</taxon>
        <taxon>Pseudomonadati</taxon>
        <taxon>Bacteroidota</taxon>
        <taxon>Cytophagia</taxon>
        <taxon>Cytophagales</taxon>
        <taxon>Hymenobacteraceae</taxon>
        <taxon>Adhaeribacter</taxon>
    </lineage>
</organism>
<protein>
    <submittedName>
        <fullName evidence="3">Gliding motility-associated C-terminal domain-containing protein</fullName>
    </submittedName>
</protein>
<evidence type="ECO:0000313" key="4">
    <source>
        <dbReference type="Proteomes" id="UP000644147"/>
    </source>
</evidence>
<feature type="chain" id="PRO_5045991265" evidence="1">
    <location>
        <begin position="26"/>
        <end position="854"/>
    </location>
</feature>
<feature type="domain" description="PKD" evidence="2">
    <location>
        <begin position="429"/>
        <end position="488"/>
    </location>
</feature>
<feature type="signal peptide" evidence="1">
    <location>
        <begin position="1"/>
        <end position="25"/>
    </location>
</feature>
<dbReference type="InterPro" id="IPR026341">
    <property type="entry name" value="T9SS_type_B"/>
</dbReference>
<reference evidence="3 4" key="1">
    <citation type="submission" date="2020-12" db="EMBL/GenBank/DDBJ databases">
        <title>Bacterial novel species Adhaeribacter sp. BT258 isolated from soil.</title>
        <authorList>
            <person name="Jung H.-Y."/>
        </authorList>
    </citation>
    <scope>NUCLEOTIDE SEQUENCE [LARGE SCALE GENOMIC DNA]</scope>
    <source>
        <strain evidence="3 4">BT258</strain>
    </source>
</reference>
<dbReference type="EMBL" id="JAEHFX010000012">
    <property type="protein sequence ID" value="MBK0404855.1"/>
    <property type="molecule type" value="Genomic_DNA"/>
</dbReference>
<gene>
    <name evidence="3" type="ORF">I5M27_17825</name>
</gene>
<dbReference type="InterPro" id="IPR035986">
    <property type="entry name" value="PKD_dom_sf"/>
</dbReference>
<comment type="caution">
    <text evidence="3">The sequence shown here is derived from an EMBL/GenBank/DDBJ whole genome shotgun (WGS) entry which is preliminary data.</text>
</comment>
<dbReference type="NCBIfam" id="TIGR04131">
    <property type="entry name" value="Bac_Flav_CTERM"/>
    <property type="match status" value="1"/>
</dbReference>
<dbReference type="InterPro" id="IPR013783">
    <property type="entry name" value="Ig-like_fold"/>
</dbReference>
<dbReference type="Pfam" id="PF13585">
    <property type="entry name" value="CHU_C"/>
    <property type="match status" value="1"/>
</dbReference>
<sequence>MKTTTCLKLLFLLIFGLLLNLNAYAQKEANNWFFGENAGLSFNSNPPQVLTNGQAWGQWGHASMSDAAGNLLFYSAGFLGNQQPSLFDRQHLGMSNGFGFGLVPANSIFVPWPGQPQKYFNFYRYESGGSPTQPAQLFQAYSVIDLALNSGFGDVTTTKNAFIHNSDALEVIGVQHRNNRDFWVIYHSESTNIFKSFLISPVGVDLVPIVSTPTFTPGASTGLNSIKISPDGKTIAMLIGNPIATIELLNFDASNGTVTYKGSLPDSTVQGIEFSPDGSILYATRTVPVGTSLSYFQLKQYDLGAGTASAIFNSAATVYQSQTAFSASNGLSLQVGPDGKIYSTVGFTQGSTGQPIFGSGTRYLSVINRPNLKGTASRFVPNMIDLDVNNTGLVDAGDILPTFIQSYFYRPKITMQQTCFGDTAFFALGNPAYVDSVEWNFGDPASGVHNTSTLFNPKHFYATPGPKQVQAIVHFNFDSDTLRQTVYIPATIVKPSLGNDTTLCLGDTLRLNAYQPGTSYGWQDSINTDSVYVVTRPGTYWVSVSNGCGTLGDTIVVRFDSPLSLTLPSDTTLCPGETLSLSVNASGGNLLWSDSTLAATFTVTKPGTYWAELSNACGSWRDSITVNYRPIVSNNWLPKDTVLCSTEPFEIRGNHPAALSYSWQDGSTAPVFSAAASGIYWLEITTACTTVRDSIQITLNKLPEARFKDTTICNGDSYTLTAPKALSYRWNTGATSQSITIAKAGNYHVKLETVKGCFFSDSLEVKTERCFKTAFIPNIVTPNNDELNDRFGPKGLEAGQYELSIYNRWGSLIYQQQNYQDQWPDKKLSDGTYYYLLRNQQSGKTYKGWVEVAK</sequence>
<dbReference type="Gene3D" id="2.60.40.10">
    <property type="entry name" value="Immunoglobulins"/>
    <property type="match status" value="1"/>
</dbReference>
<keyword evidence="4" id="KW-1185">Reference proteome</keyword>
<dbReference type="PROSITE" id="PS50093">
    <property type="entry name" value="PKD"/>
    <property type="match status" value="1"/>
</dbReference>
<accession>A0ABS1C8F0</accession>
<dbReference type="Proteomes" id="UP000644147">
    <property type="component" value="Unassembled WGS sequence"/>
</dbReference>
<dbReference type="InterPro" id="IPR015943">
    <property type="entry name" value="WD40/YVTN_repeat-like_dom_sf"/>
</dbReference>
<evidence type="ECO:0000256" key="1">
    <source>
        <dbReference type="SAM" id="SignalP"/>
    </source>
</evidence>
<keyword evidence="1" id="KW-0732">Signal</keyword>
<dbReference type="SUPFAM" id="SSF82171">
    <property type="entry name" value="DPP6 N-terminal domain-like"/>
    <property type="match status" value="1"/>
</dbReference>
<dbReference type="Gene3D" id="2.130.10.10">
    <property type="entry name" value="YVTN repeat-like/Quinoprotein amine dehydrogenase"/>
    <property type="match status" value="1"/>
</dbReference>
<dbReference type="SUPFAM" id="SSF49299">
    <property type="entry name" value="PKD domain"/>
    <property type="match status" value="1"/>
</dbReference>
<name>A0ABS1C8F0_9BACT</name>
<dbReference type="RefSeq" id="WP_200507749.1">
    <property type="nucleotide sequence ID" value="NZ_JAEHFX010000012.1"/>
</dbReference>